<feature type="domain" description="HTH lysR-type" evidence="5">
    <location>
        <begin position="5"/>
        <end position="62"/>
    </location>
</feature>
<evidence type="ECO:0000259" key="5">
    <source>
        <dbReference type="PROSITE" id="PS50931"/>
    </source>
</evidence>
<evidence type="ECO:0000256" key="3">
    <source>
        <dbReference type="ARBA" id="ARBA00023125"/>
    </source>
</evidence>
<keyword evidence="4" id="KW-0804">Transcription</keyword>
<keyword evidence="3 6" id="KW-0238">DNA-binding</keyword>
<dbReference type="Gene3D" id="1.10.10.10">
    <property type="entry name" value="Winged helix-like DNA-binding domain superfamily/Winged helix DNA-binding domain"/>
    <property type="match status" value="1"/>
</dbReference>
<evidence type="ECO:0000256" key="4">
    <source>
        <dbReference type="ARBA" id="ARBA00023163"/>
    </source>
</evidence>
<name>A0A7W7CA35_9PSEU</name>
<sequence length="304" mass="32831">MQSDVDLKLLRYFLAVADEGTFTRASERLSMTQPALSRAIRTLEKAVGTPLFTRGPRGTTLTPAGLILSQDARTLVESVGAALTRAARFGPDRPPLRVTAPGCDVRILQALVESYNERYPSARPAHAAMVDRRVQADEVRAGEAEVTLLRFPADRRGLDAELLRSDPRVALVPESHPMAGRPVVQRTELAGEMFPVWPDLTPAETAFWMGTDLEDHPWRPGPAVQDGAQFVGSIRLGQAIGFIAAPHLPDVPRDGISVIPSVAGLSPSELWIAWAAKATSPDVARFVRHAGAIGERTTTSRGLA</sequence>
<dbReference type="Pfam" id="PF00126">
    <property type="entry name" value="HTH_1"/>
    <property type="match status" value="1"/>
</dbReference>
<dbReference type="GO" id="GO:0003677">
    <property type="term" value="F:DNA binding"/>
    <property type="evidence" value="ECO:0007669"/>
    <property type="project" value="UniProtKB-KW"/>
</dbReference>
<dbReference type="PROSITE" id="PS50931">
    <property type="entry name" value="HTH_LYSR"/>
    <property type="match status" value="1"/>
</dbReference>
<dbReference type="InterPro" id="IPR036390">
    <property type="entry name" value="WH_DNA-bd_sf"/>
</dbReference>
<dbReference type="SUPFAM" id="SSF46785">
    <property type="entry name" value="Winged helix' DNA-binding domain"/>
    <property type="match status" value="1"/>
</dbReference>
<dbReference type="InterPro" id="IPR005119">
    <property type="entry name" value="LysR_subst-bd"/>
</dbReference>
<accession>A0A7W7CA35</accession>
<evidence type="ECO:0000313" key="7">
    <source>
        <dbReference type="Proteomes" id="UP000533598"/>
    </source>
</evidence>
<dbReference type="PANTHER" id="PTHR30346:SF0">
    <property type="entry name" value="HCA OPERON TRANSCRIPTIONAL ACTIVATOR HCAR"/>
    <property type="match status" value="1"/>
</dbReference>
<dbReference type="EMBL" id="JACHMH010000001">
    <property type="protein sequence ID" value="MBB4677350.1"/>
    <property type="molecule type" value="Genomic_DNA"/>
</dbReference>
<reference evidence="6 7" key="1">
    <citation type="submission" date="2020-08" db="EMBL/GenBank/DDBJ databases">
        <title>Sequencing the genomes of 1000 actinobacteria strains.</title>
        <authorList>
            <person name="Klenk H.-P."/>
        </authorList>
    </citation>
    <scope>NUCLEOTIDE SEQUENCE [LARGE SCALE GENOMIC DNA]</scope>
    <source>
        <strain evidence="6 7">DSM 44230</strain>
    </source>
</reference>
<dbReference type="PRINTS" id="PR00039">
    <property type="entry name" value="HTHLYSR"/>
</dbReference>
<dbReference type="Pfam" id="PF03466">
    <property type="entry name" value="LysR_substrate"/>
    <property type="match status" value="1"/>
</dbReference>
<protein>
    <submittedName>
        <fullName evidence="6">DNA-binding transcriptional LysR family regulator</fullName>
    </submittedName>
</protein>
<dbReference type="InterPro" id="IPR000847">
    <property type="entry name" value="LysR_HTH_N"/>
</dbReference>
<dbReference type="GO" id="GO:0032993">
    <property type="term" value="C:protein-DNA complex"/>
    <property type="evidence" value="ECO:0007669"/>
    <property type="project" value="TreeGrafter"/>
</dbReference>
<dbReference type="PANTHER" id="PTHR30346">
    <property type="entry name" value="TRANSCRIPTIONAL DUAL REGULATOR HCAR-RELATED"/>
    <property type="match status" value="1"/>
</dbReference>
<keyword evidence="7" id="KW-1185">Reference proteome</keyword>
<evidence type="ECO:0000313" key="6">
    <source>
        <dbReference type="EMBL" id="MBB4677350.1"/>
    </source>
</evidence>
<dbReference type="SUPFAM" id="SSF53850">
    <property type="entry name" value="Periplasmic binding protein-like II"/>
    <property type="match status" value="1"/>
</dbReference>
<dbReference type="AlphaFoldDB" id="A0A7W7CA35"/>
<keyword evidence="2" id="KW-0805">Transcription regulation</keyword>
<dbReference type="Gene3D" id="3.40.190.10">
    <property type="entry name" value="Periplasmic binding protein-like II"/>
    <property type="match status" value="2"/>
</dbReference>
<dbReference type="FunFam" id="1.10.10.10:FF:000001">
    <property type="entry name" value="LysR family transcriptional regulator"/>
    <property type="match status" value="1"/>
</dbReference>
<dbReference type="RefSeq" id="WP_344965018.1">
    <property type="nucleotide sequence ID" value="NZ_BAAAUI010000032.1"/>
</dbReference>
<dbReference type="GO" id="GO:0003700">
    <property type="term" value="F:DNA-binding transcription factor activity"/>
    <property type="evidence" value="ECO:0007669"/>
    <property type="project" value="InterPro"/>
</dbReference>
<comment type="similarity">
    <text evidence="1">Belongs to the LysR transcriptional regulatory family.</text>
</comment>
<dbReference type="Proteomes" id="UP000533598">
    <property type="component" value="Unassembled WGS sequence"/>
</dbReference>
<organism evidence="6 7">
    <name type="scientific">Crossiella cryophila</name>
    <dbReference type="NCBI Taxonomy" id="43355"/>
    <lineage>
        <taxon>Bacteria</taxon>
        <taxon>Bacillati</taxon>
        <taxon>Actinomycetota</taxon>
        <taxon>Actinomycetes</taxon>
        <taxon>Pseudonocardiales</taxon>
        <taxon>Pseudonocardiaceae</taxon>
        <taxon>Crossiella</taxon>
    </lineage>
</organism>
<evidence type="ECO:0000256" key="1">
    <source>
        <dbReference type="ARBA" id="ARBA00009437"/>
    </source>
</evidence>
<proteinExistence type="inferred from homology"/>
<comment type="caution">
    <text evidence="6">The sequence shown here is derived from an EMBL/GenBank/DDBJ whole genome shotgun (WGS) entry which is preliminary data.</text>
</comment>
<gene>
    <name evidence="6" type="ORF">HNR67_003468</name>
</gene>
<evidence type="ECO:0000256" key="2">
    <source>
        <dbReference type="ARBA" id="ARBA00023015"/>
    </source>
</evidence>
<dbReference type="InterPro" id="IPR036388">
    <property type="entry name" value="WH-like_DNA-bd_sf"/>
</dbReference>